<dbReference type="Proteomes" id="UP001370348">
    <property type="component" value="Chromosome"/>
</dbReference>
<evidence type="ECO:0000313" key="2">
    <source>
        <dbReference type="Proteomes" id="UP001370348"/>
    </source>
</evidence>
<dbReference type="Gene3D" id="3.40.1660.10">
    <property type="entry name" value="EreA-like (biosynthetic domain)"/>
    <property type="match status" value="1"/>
</dbReference>
<organism evidence="1 2">
    <name type="scientific">Pendulispora albinea</name>
    <dbReference type="NCBI Taxonomy" id="2741071"/>
    <lineage>
        <taxon>Bacteria</taxon>
        <taxon>Pseudomonadati</taxon>
        <taxon>Myxococcota</taxon>
        <taxon>Myxococcia</taxon>
        <taxon>Myxococcales</taxon>
        <taxon>Sorangiineae</taxon>
        <taxon>Pendulisporaceae</taxon>
        <taxon>Pendulispora</taxon>
    </lineage>
</organism>
<dbReference type="Pfam" id="PF05139">
    <property type="entry name" value="Erythro_esteras"/>
    <property type="match status" value="1"/>
</dbReference>
<evidence type="ECO:0000313" key="1">
    <source>
        <dbReference type="EMBL" id="WXB19322.1"/>
    </source>
</evidence>
<protein>
    <submittedName>
        <fullName evidence="1">Erythromycin esterase family protein</fullName>
    </submittedName>
</protein>
<dbReference type="InterPro" id="IPR007815">
    <property type="entry name" value="Emycin_Estase"/>
</dbReference>
<proteinExistence type="predicted"/>
<reference evidence="1 2" key="1">
    <citation type="submission" date="2021-12" db="EMBL/GenBank/DDBJ databases">
        <title>Discovery of the Pendulisporaceae a myxobacterial family with distinct sporulation behavior and unique specialized metabolism.</title>
        <authorList>
            <person name="Garcia R."/>
            <person name="Popoff A."/>
            <person name="Bader C.D."/>
            <person name="Loehr J."/>
            <person name="Walesch S."/>
            <person name="Walt C."/>
            <person name="Boldt J."/>
            <person name="Bunk B."/>
            <person name="Haeckl F.J.F.P.J."/>
            <person name="Gunesch A.P."/>
            <person name="Birkelbach J."/>
            <person name="Nuebel U."/>
            <person name="Pietschmann T."/>
            <person name="Bach T."/>
            <person name="Mueller R."/>
        </authorList>
    </citation>
    <scope>NUCLEOTIDE SEQUENCE [LARGE SCALE GENOMIC DNA]</scope>
    <source>
        <strain evidence="1 2">MSr11954</strain>
    </source>
</reference>
<sequence length="146" mass="16633">MAYILEKQRELDFPHVKTVVWAHNGHLVYTPYGSGGFEPEGTIPMGAQIRERLGREYEAIAFTAYDTKINWPGIEEPMPTPSAGSIEDKLHQLGENHLLVDLKHISRRFIEPGKEYEISWVNDVPTKAYGAILYLGYSPPMDALFW</sequence>
<accession>A0ABZ2M9Y2</accession>
<dbReference type="EMBL" id="CP089984">
    <property type="protein sequence ID" value="WXB19322.1"/>
    <property type="molecule type" value="Genomic_DNA"/>
</dbReference>
<keyword evidence="2" id="KW-1185">Reference proteome</keyword>
<name>A0ABZ2M9Y2_9BACT</name>
<gene>
    <name evidence="1" type="ORF">LZC94_19085</name>
</gene>
<dbReference type="SUPFAM" id="SSF159501">
    <property type="entry name" value="EreA/ChaN-like"/>
    <property type="match status" value="1"/>
</dbReference>